<sequence length="58" mass="6035">MSDLGDRRACAAGEDDPGSGVEDRAGAVSVLATAYAPMLIWPVALTVALVGYWKRRAG</sequence>
<dbReference type="KEGG" id="arep:ID810_04950"/>
<keyword evidence="2" id="KW-0472">Membrane</keyword>
<dbReference type="AlphaFoldDB" id="A0A7T0LMU2"/>
<name>A0A7T0LMU2_9ACTO</name>
<keyword evidence="2" id="KW-0812">Transmembrane</keyword>
<evidence type="ECO:0000256" key="2">
    <source>
        <dbReference type="SAM" id="Phobius"/>
    </source>
</evidence>
<dbReference type="Proteomes" id="UP000594637">
    <property type="component" value="Chromosome"/>
</dbReference>
<evidence type="ECO:0000313" key="4">
    <source>
        <dbReference type="Proteomes" id="UP000594637"/>
    </source>
</evidence>
<dbReference type="EMBL" id="CP063989">
    <property type="protein sequence ID" value="QPL06253.1"/>
    <property type="molecule type" value="Genomic_DNA"/>
</dbReference>
<protein>
    <submittedName>
        <fullName evidence="3">Uncharacterized protein</fullName>
    </submittedName>
</protein>
<gene>
    <name evidence="3" type="ORF">ID810_04950</name>
</gene>
<evidence type="ECO:0000256" key="1">
    <source>
        <dbReference type="SAM" id="MobiDB-lite"/>
    </source>
</evidence>
<reference evidence="3 4" key="1">
    <citation type="submission" date="2020-11" db="EMBL/GenBank/DDBJ databases">
        <title>Actinomyces sp. ZJ750.</title>
        <authorList>
            <person name="Zhou J."/>
        </authorList>
    </citation>
    <scope>NUCLEOTIDE SEQUENCE [LARGE SCALE GENOMIC DNA]</scope>
    <source>
        <strain evidence="3 4">ZJ750</strain>
    </source>
</reference>
<feature type="region of interest" description="Disordered" evidence="1">
    <location>
        <begin position="1"/>
        <end position="23"/>
    </location>
</feature>
<evidence type="ECO:0000313" key="3">
    <source>
        <dbReference type="EMBL" id="QPL06253.1"/>
    </source>
</evidence>
<dbReference type="RefSeq" id="WP_166857636.1">
    <property type="nucleotide sequence ID" value="NZ_CP063989.1"/>
</dbReference>
<keyword evidence="2" id="KW-1133">Transmembrane helix</keyword>
<feature type="transmembrane region" description="Helical" evidence="2">
    <location>
        <begin position="34"/>
        <end position="53"/>
    </location>
</feature>
<proteinExistence type="predicted"/>
<accession>A0A7T0LMU2</accession>
<keyword evidence="4" id="KW-1185">Reference proteome</keyword>
<organism evidence="3 4">
    <name type="scientific">Actinomyces respiraculi</name>
    <dbReference type="NCBI Taxonomy" id="2744574"/>
    <lineage>
        <taxon>Bacteria</taxon>
        <taxon>Bacillati</taxon>
        <taxon>Actinomycetota</taxon>
        <taxon>Actinomycetes</taxon>
        <taxon>Actinomycetales</taxon>
        <taxon>Actinomycetaceae</taxon>
        <taxon>Actinomyces</taxon>
    </lineage>
</organism>